<gene>
    <name evidence="1" type="ORF">SAMN06297144_3442</name>
</gene>
<dbReference type="AlphaFoldDB" id="A0A285R2H2"/>
<dbReference type="Proteomes" id="UP000219494">
    <property type="component" value="Unassembled WGS sequence"/>
</dbReference>
<organism evidence="1 2">
    <name type="scientific">Sphingomonas guangdongensis</name>
    <dbReference type="NCBI Taxonomy" id="1141890"/>
    <lineage>
        <taxon>Bacteria</taxon>
        <taxon>Pseudomonadati</taxon>
        <taxon>Pseudomonadota</taxon>
        <taxon>Alphaproteobacteria</taxon>
        <taxon>Sphingomonadales</taxon>
        <taxon>Sphingomonadaceae</taxon>
        <taxon>Sphingomonas</taxon>
    </lineage>
</organism>
<sequence length="142" mass="15406">MFHDTTFPPPDGRLAQFARIVAALDRQTAEGAVELLIARLDAEDGDTDLEETGAEDSFVEHLASGPGCPVSDPDCAIEDDPAGFDPEDDCCAAGDDMVAAGPVVERGRWLDGASDWQRQWRAGLHIGDEDDAEHDYRRLEHA</sequence>
<accession>A0A285R2H2</accession>
<evidence type="ECO:0000313" key="2">
    <source>
        <dbReference type="Proteomes" id="UP000219494"/>
    </source>
</evidence>
<proteinExistence type="predicted"/>
<dbReference type="RefSeq" id="WP_097065186.1">
    <property type="nucleotide sequence ID" value="NZ_OBMI01000004.1"/>
</dbReference>
<name>A0A285R2H2_9SPHN</name>
<keyword evidence="2" id="KW-1185">Reference proteome</keyword>
<dbReference type="OrthoDB" id="7478671at2"/>
<evidence type="ECO:0000313" key="1">
    <source>
        <dbReference type="EMBL" id="SOB88291.1"/>
    </source>
</evidence>
<dbReference type="EMBL" id="OBMI01000004">
    <property type="protein sequence ID" value="SOB88291.1"/>
    <property type="molecule type" value="Genomic_DNA"/>
</dbReference>
<reference evidence="1 2" key="1">
    <citation type="submission" date="2017-07" db="EMBL/GenBank/DDBJ databases">
        <authorList>
            <person name="Sun Z.S."/>
            <person name="Albrecht U."/>
            <person name="Echele G."/>
            <person name="Lee C.C."/>
        </authorList>
    </citation>
    <scope>NUCLEOTIDE SEQUENCE [LARGE SCALE GENOMIC DNA]</scope>
    <source>
        <strain evidence="1 2">CGMCC 1.12672</strain>
    </source>
</reference>
<protein>
    <submittedName>
        <fullName evidence="1">Uncharacterized protein</fullName>
    </submittedName>
</protein>